<evidence type="ECO:0000259" key="6">
    <source>
        <dbReference type="PROSITE" id="PS50839"/>
    </source>
</evidence>
<feature type="domain" description="GGDEF" evidence="7">
    <location>
        <begin position="321"/>
        <end position="451"/>
    </location>
</feature>
<feature type="transmembrane region" description="Helical" evidence="5">
    <location>
        <begin position="268"/>
        <end position="288"/>
    </location>
</feature>
<evidence type="ECO:0000256" key="4">
    <source>
        <dbReference type="ARBA" id="ARBA00023136"/>
    </source>
</evidence>
<dbReference type="SUPFAM" id="SSF55073">
    <property type="entry name" value="Nucleotide cyclase"/>
    <property type="match status" value="1"/>
</dbReference>
<reference evidence="8 9" key="1">
    <citation type="submission" date="2021-03" db="EMBL/GenBank/DDBJ databases">
        <title>Novel species identification of genus Shewanella.</title>
        <authorList>
            <person name="Liu G."/>
            <person name="Zhang Q."/>
        </authorList>
    </citation>
    <scope>NUCLEOTIDE SEQUENCE [LARGE SCALE GENOMIC DNA]</scope>
    <source>
        <strain evidence="8 9">FJAT-51800</strain>
    </source>
</reference>
<keyword evidence="3 5" id="KW-1133">Transmembrane helix</keyword>
<name>A0ABX7QS90_9GAMM</name>
<dbReference type="CDD" id="cd01949">
    <property type="entry name" value="GGDEF"/>
    <property type="match status" value="1"/>
</dbReference>
<dbReference type="InterPro" id="IPR043128">
    <property type="entry name" value="Rev_trsase/Diguanyl_cyclase"/>
</dbReference>
<dbReference type="RefSeq" id="WP_207355115.1">
    <property type="nucleotide sequence ID" value="NZ_CP071503.1"/>
</dbReference>
<evidence type="ECO:0000313" key="9">
    <source>
        <dbReference type="Proteomes" id="UP000662770"/>
    </source>
</evidence>
<keyword evidence="4 5" id="KW-0472">Membrane</keyword>
<evidence type="ECO:0000259" key="7">
    <source>
        <dbReference type="PROSITE" id="PS50887"/>
    </source>
</evidence>
<evidence type="ECO:0000256" key="5">
    <source>
        <dbReference type="SAM" id="Phobius"/>
    </source>
</evidence>
<dbReference type="EMBL" id="CP071503">
    <property type="protein sequence ID" value="QSX33907.1"/>
    <property type="molecule type" value="Genomic_DNA"/>
</dbReference>
<keyword evidence="9" id="KW-1185">Reference proteome</keyword>
<dbReference type="InterPro" id="IPR052163">
    <property type="entry name" value="DGC-Regulatory_Protein"/>
</dbReference>
<dbReference type="SMART" id="SM00267">
    <property type="entry name" value="GGDEF"/>
    <property type="match status" value="1"/>
</dbReference>
<dbReference type="InterPro" id="IPR042240">
    <property type="entry name" value="CHASE_sf"/>
</dbReference>
<keyword evidence="2 5" id="KW-0812">Transmembrane</keyword>
<dbReference type="NCBIfam" id="TIGR00254">
    <property type="entry name" value="GGDEF"/>
    <property type="match status" value="1"/>
</dbReference>
<gene>
    <name evidence="8" type="ORF">JYB87_01225</name>
</gene>
<accession>A0ABX7QS90</accession>
<feature type="transmembrane region" description="Helical" evidence="5">
    <location>
        <begin position="7"/>
        <end position="28"/>
    </location>
</feature>
<comment type="subcellular location">
    <subcellularLocation>
        <location evidence="1">Membrane</location>
    </subcellularLocation>
</comment>
<sequence length="451" mass="50466">MKSLRRAGADLLFGVFVVVYISTAFYLVEYLQKSYSRDVVAERTYSLTQQLALVRSRLEAMVTSEIFRTTGIVSYIAVAPNSSAQQWLPMAEQLLANAPHIRNIAVAPNNVVSFVYPQAGNEQAFGLDYRQYPNQLRTVEVARQTKQIFVAGPLALVQGGMGVIARMPIFTDPPQNSQYWGVASVVLDWEQLLEDSGALAFPAGVQLAIRGVDGTGDLGPVFYGKLDTFRTPLLTENISMISGRWTIAIKADESQLVALGTKYQLVRLFGYSLSVLIFISIMVVLNAYRNAQRYSYQDVLTKLGNRRFITQVLKKLISRRSRFAIINIDLNQFKMVNDSFGHPVGDALLVEVAHRLESSLRSYDALARVGGDEFLLVLPRITRQQDLQAIVDKIREQVCGTPFEHQGVTLVVSLSIGVAIYPDDGEDLEELFHRADSAMYQDKHRHHRRTA</sequence>
<dbReference type="Pfam" id="PF00990">
    <property type="entry name" value="GGDEF"/>
    <property type="match status" value="1"/>
</dbReference>
<dbReference type="Pfam" id="PF03924">
    <property type="entry name" value="CHASE"/>
    <property type="match status" value="1"/>
</dbReference>
<evidence type="ECO:0000256" key="3">
    <source>
        <dbReference type="ARBA" id="ARBA00022989"/>
    </source>
</evidence>
<dbReference type="InterPro" id="IPR029787">
    <property type="entry name" value="Nucleotide_cyclase"/>
</dbReference>
<dbReference type="InterPro" id="IPR006189">
    <property type="entry name" value="CHASE_dom"/>
</dbReference>
<dbReference type="Proteomes" id="UP000662770">
    <property type="component" value="Chromosome"/>
</dbReference>
<feature type="domain" description="CHASE" evidence="6">
    <location>
        <begin position="108"/>
        <end position="248"/>
    </location>
</feature>
<dbReference type="PROSITE" id="PS50839">
    <property type="entry name" value="CHASE"/>
    <property type="match status" value="1"/>
</dbReference>
<evidence type="ECO:0000313" key="8">
    <source>
        <dbReference type="EMBL" id="QSX33907.1"/>
    </source>
</evidence>
<dbReference type="PANTHER" id="PTHR46663:SF4">
    <property type="entry name" value="DIGUANYLATE CYCLASE DGCT-RELATED"/>
    <property type="match status" value="1"/>
</dbReference>
<dbReference type="PROSITE" id="PS50887">
    <property type="entry name" value="GGDEF"/>
    <property type="match status" value="1"/>
</dbReference>
<evidence type="ECO:0000256" key="1">
    <source>
        <dbReference type="ARBA" id="ARBA00004370"/>
    </source>
</evidence>
<evidence type="ECO:0000256" key="2">
    <source>
        <dbReference type="ARBA" id="ARBA00022692"/>
    </source>
</evidence>
<proteinExistence type="predicted"/>
<dbReference type="PANTHER" id="PTHR46663">
    <property type="entry name" value="DIGUANYLATE CYCLASE DGCT-RELATED"/>
    <property type="match status" value="1"/>
</dbReference>
<dbReference type="Gene3D" id="3.30.450.350">
    <property type="entry name" value="CHASE domain"/>
    <property type="match status" value="1"/>
</dbReference>
<dbReference type="SMART" id="SM01079">
    <property type="entry name" value="CHASE"/>
    <property type="match status" value="1"/>
</dbReference>
<protein>
    <submittedName>
        <fullName evidence="8">Sensor domain-containing diguanylate cyclase</fullName>
    </submittedName>
</protein>
<organism evidence="8 9">
    <name type="scientific">Shewanella avicenniae</name>
    <dbReference type="NCBI Taxonomy" id="2814294"/>
    <lineage>
        <taxon>Bacteria</taxon>
        <taxon>Pseudomonadati</taxon>
        <taxon>Pseudomonadota</taxon>
        <taxon>Gammaproteobacteria</taxon>
        <taxon>Alteromonadales</taxon>
        <taxon>Shewanellaceae</taxon>
        <taxon>Shewanella</taxon>
    </lineage>
</organism>
<dbReference type="Gene3D" id="3.30.70.270">
    <property type="match status" value="1"/>
</dbReference>
<dbReference type="InterPro" id="IPR000160">
    <property type="entry name" value="GGDEF_dom"/>
</dbReference>